<dbReference type="STRING" id="1077348.A0A2G8SS93"/>
<name>A0A2G8SS93_9APHY</name>
<dbReference type="GO" id="GO:0035861">
    <property type="term" value="C:site of double-strand break"/>
    <property type="evidence" value="ECO:0007669"/>
    <property type="project" value="TreeGrafter"/>
</dbReference>
<comment type="similarity">
    <text evidence="2">Belongs to the replication factor A protein 3 family.</text>
</comment>
<accession>A0A2G8SS93</accession>
<dbReference type="GO" id="GO:0006260">
    <property type="term" value="P:DNA replication"/>
    <property type="evidence" value="ECO:0007669"/>
    <property type="project" value="InterPro"/>
</dbReference>
<keyword evidence="3" id="KW-0539">Nucleus</keyword>
<dbReference type="GO" id="GO:0000724">
    <property type="term" value="P:double-strand break repair via homologous recombination"/>
    <property type="evidence" value="ECO:0007669"/>
    <property type="project" value="TreeGrafter"/>
</dbReference>
<comment type="subcellular location">
    <subcellularLocation>
        <location evidence="1">Nucleus</location>
    </subcellularLocation>
</comment>
<dbReference type="EMBL" id="AYKW01000001">
    <property type="protein sequence ID" value="PIL36612.1"/>
    <property type="molecule type" value="Genomic_DNA"/>
</dbReference>
<evidence type="ECO:0000313" key="5">
    <source>
        <dbReference type="Proteomes" id="UP000230002"/>
    </source>
</evidence>
<evidence type="ECO:0000256" key="1">
    <source>
        <dbReference type="ARBA" id="ARBA00004123"/>
    </source>
</evidence>
<evidence type="ECO:0008006" key="6">
    <source>
        <dbReference type="Google" id="ProtNLM"/>
    </source>
</evidence>
<gene>
    <name evidence="4" type="ORF">GSI_00301</name>
</gene>
<dbReference type="AlphaFoldDB" id="A0A2G8SS93"/>
<dbReference type="OrthoDB" id="188186at2759"/>
<dbReference type="SUPFAM" id="SSF50249">
    <property type="entry name" value="Nucleic acid-binding proteins"/>
    <property type="match status" value="1"/>
</dbReference>
<dbReference type="PANTHER" id="PTHR15114:SF1">
    <property type="entry name" value="REPLICATION PROTEIN A 14 KDA SUBUNIT"/>
    <property type="match status" value="1"/>
</dbReference>
<protein>
    <recommendedName>
        <fullName evidence="6">Replication factor A protein 3</fullName>
    </recommendedName>
</protein>
<dbReference type="GO" id="GO:0003697">
    <property type="term" value="F:single-stranded DNA binding"/>
    <property type="evidence" value="ECO:0007669"/>
    <property type="project" value="TreeGrafter"/>
</dbReference>
<keyword evidence="5" id="KW-1185">Reference proteome</keyword>
<dbReference type="Pfam" id="PF08661">
    <property type="entry name" value="Rep_fac-A_3"/>
    <property type="match status" value="1"/>
</dbReference>
<dbReference type="Proteomes" id="UP000230002">
    <property type="component" value="Unassembled WGS sequence"/>
</dbReference>
<evidence type="ECO:0000313" key="4">
    <source>
        <dbReference type="EMBL" id="PIL36612.1"/>
    </source>
</evidence>
<dbReference type="GO" id="GO:0006289">
    <property type="term" value="P:nucleotide-excision repair"/>
    <property type="evidence" value="ECO:0007669"/>
    <property type="project" value="TreeGrafter"/>
</dbReference>
<reference evidence="4 5" key="1">
    <citation type="journal article" date="2015" name="Sci. Rep.">
        <title>Chromosome-level genome map provides insights into diverse defense mechanisms in the medicinal fungus Ganoderma sinense.</title>
        <authorList>
            <person name="Zhu Y."/>
            <person name="Xu J."/>
            <person name="Sun C."/>
            <person name="Zhou S."/>
            <person name="Xu H."/>
            <person name="Nelson D.R."/>
            <person name="Qian J."/>
            <person name="Song J."/>
            <person name="Luo H."/>
            <person name="Xiang L."/>
            <person name="Li Y."/>
            <person name="Xu Z."/>
            <person name="Ji A."/>
            <person name="Wang L."/>
            <person name="Lu S."/>
            <person name="Hayward A."/>
            <person name="Sun W."/>
            <person name="Li X."/>
            <person name="Schwartz D.C."/>
            <person name="Wang Y."/>
            <person name="Chen S."/>
        </authorList>
    </citation>
    <scope>NUCLEOTIDE SEQUENCE [LARGE SCALE GENOMIC DNA]</scope>
    <source>
        <strain evidence="4 5">ZZ0214-1</strain>
    </source>
</reference>
<proteinExistence type="inferred from homology"/>
<sequence length="167" mass="18785">MYGESRDCHAFEQSVTPALIAHRVATRRCGKRSPVTVTALTPAHHLLDHLLQLPPQTSRWNMAEHRSPRVNKALIANYQGQTVRLIAKLTTFKDDVAIVETSDGGEVQVKLLRDFSPSSTYLEIIGQVTNERTIKMAGYLNMGDDVDMKLANQVVQIWHDARFSNVF</sequence>
<dbReference type="GO" id="GO:0005662">
    <property type="term" value="C:DNA replication factor A complex"/>
    <property type="evidence" value="ECO:0007669"/>
    <property type="project" value="TreeGrafter"/>
</dbReference>
<organism evidence="4 5">
    <name type="scientific">Ganoderma sinense ZZ0214-1</name>
    <dbReference type="NCBI Taxonomy" id="1077348"/>
    <lineage>
        <taxon>Eukaryota</taxon>
        <taxon>Fungi</taxon>
        <taxon>Dikarya</taxon>
        <taxon>Basidiomycota</taxon>
        <taxon>Agaricomycotina</taxon>
        <taxon>Agaricomycetes</taxon>
        <taxon>Polyporales</taxon>
        <taxon>Polyporaceae</taxon>
        <taxon>Ganoderma</taxon>
    </lineage>
</organism>
<dbReference type="GO" id="GO:0006284">
    <property type="term" value="P:base-excision repair"/>
    <property type="evidence" value="ECO:0007669"/>
    <property type="project" value="TreeGrafter"/>
</dbReference>
<dbReference type="CDD" id="cd04479">
    <property type="entry name" value="RPA3"/>
    <property type="match status" value="1"/>
</dbReference>
<comment type="caution">
    <text evidence="4">The sequence shown here is derived from an EMBL/GenBank/DDBJ whole genome shotgun (WGS) entry which is preliminary data.</text>
</comment>
<dbReference type="PANTHER" id="PTHR15114">
    <property type="entry name" value="REPLICATION PROTEIN A3"/>
    <property type="match status" value="1"/>
</dbReference>
<dbReference type="GO" id="GO:0006298">
    <property type="term" value="P:mismatch repair"/>
    <property type="evidence" value="ECO:0007669"/>
    <property type="project" value="TreeGrafter"/>
</dbReference>
<dbReference type="Gene3D" id="2.40.50.140">
    <property type="entry name" value="Nucleic acid-binding proteins"/>
    <property type="match status" value="1"/>
</dbReference>
<evidence type="ECO:0000256" key="3">
    <source>
        <dbReference type="ARBA" id="ARBA00023242"/>
    </source>
</evidence>
<dbReference type="InterPro" id="IPR012340">
    <property type="entry name" value="NA-bd_OB-fold"/>
</dbReference>
<evidence type="ECO:0000256" key="2">
    <source>
        <dbReference type="ARBA" id="ARBA00009761"/>
    </source>
</evidence>
<dbReference type="GO" id="GO:0003684">
    <property type="term" value="F:damaged DNA binding"/>
    <property type="evidence" value="ECO:0007669"/>
    <property type="project" value="TreeGrafter"/>
</dbReference>
<dbReference type="InterPro" id="IPR013970">
    <property type="entry name" value="Rfa2"/>
</dbReference>